<evidence type="ECO:0000259" key="15">
    <source>
        <dbReference type="Pfam" id="PF01225"/>
    </source>
</evidence>
<dbReference type="OrthoDB" id="9804126at2"/>
<keyword evidence="4 14" id="KW-0963">Cytoplasm</keyword>
<evidence type="ECO:0000256" key="8">
    <source>
        <dbReference type="ARBA" id="ARBA00022840"/>
    </source>
</evidence>
<evidence type="ECO:0000256" key="14">
    <source>
        <dbReference type="HAMAP-Rule" id="MF_00046"/>
    </source>
</evidence>
<dbReference type="GO" id="GO:0005737">
    <property type="term" value="C:cytoplasm"/>
    <property type="evidence" value="ECO:0007669"/>
    <property type="project" value="UniProtKB-SubCell"/>
</dbReference>
<gene>
    <name evidence="14" type="primary">murC</name>
    <name evidence="18" type="ORF">SAMN05216323_102918</name>
</gene>
<feature type="domain" description="Mur ligase C-terminal" evidence="16">
    <location>
        <begin position="316"/>
        <end position="441"/>
    </location>
</feature>
<dbReference type="InterPro" id="IPR050061">
    <property type="entry name" value="MurCDEF_pg_biosynth"/>
</dbReference>
<comment type="function">
    <text evidence="14">Cell wall formation.</text>
</comment>
<dbReference type="GO" id="GO:0009252">
    <property type="term" value="P:peptidoglycan biosynthetic process"/>
    <property type="evidence" value="ECO:0007669"/>
    <property type="project" value="UniProtKB-UniRule"/>
</dbReference>
<dbReference type="SUPFAM" id="SSF53244">
    <property type="entry name" value="MurD-like peptide ligases, peptide-binding domain"/>
    <property type="match status" value="1"/>
</dbReference>
<name>A0A1G6L7V1_9BACT</name>
<evidence type="ECO:0000256" key="5">
    <source>
        <dbReference type="ARBA" id="ARBA00022598"/>
    </source>
</evidence>
<evidence type="ECO:0000256" key="11">
    <source>
        <dbReference type="ARBA" id="ARBA00023306"/>
    </source>
</evidence>
<dbReference type="GO" id="GO:0008763">
    <property type="term" value="F:UDP-N-acetylmuramate-L-alanine ligase activity"/>
    <property type="evidence" value="ECO:0007669"/>
    <property type="project" value="UniProtKB-UniRule"/>
</dbReference>
<dbReference type="GO" id="GO:0005524">
    <property type="term" value="F:ATP binding"/>
    <property type="evidence" value="ECO:0007669"/>
    <property type="project" value="UniProtKB-UniRule"/>
</dbReference>
<keyword evidence="9 14" id="KW-0133">Cell shape</keyword>
<dbReference type="HAMAP" id="MF_00046">
    <property type="entry name" value="MurC"/>
    <property type="match status" value="1"/>
</dbReference>
<sequence>MSVTSVSRVYLVGIGGIGMSALARFFASDGKAVAGYDRTPTELTDALQLEGMAIHFEDSIANIPSEFKAPADTLVIYTPAIPADSPELNWFVDNGFTVLKRSEVLGELSKGKNTIAVAGTHGKTTITTFVSHLLTHSGLGCGAFLGGISKNYGTNLLTPKGSNNLVVEADEYDRSFLKLFPNLAVVTSVDADHLDIYGTYDAIVEAFSLFVGQIKPGGSVVMKQGINLKITNSQIKVFTYSLDEDADFHIANLHVENGVSIFTLVTPFGCVDNVNLHLPGKVNLENAVAAAALALLAGISPEELRLGIGSFLGVKRRFDTRYKGTGVVLVDDYAHHPVELKAAINAMREAYPGKRVTGVFQPHLFSRTRDFADDFAASLSLLDDLYLLDIYPARELPIIGVTSQMLLDRVTISSKKLIGKEELIEELKRKDNLEVLIMMGAGDIDKLVAPLQAIFEKR</sequence>
<comment type="subcellular location">
    <subcellularLocation>
        <location evidence="1 14">Cytoplasm</location>
    </subcellularLocation>
</comment>
<reference evidence="18 19" key="1">
    <citation type="submission" date="2016-09" db="EMBL/GenBank/DDBJ databases">
        <authorList>
            <person name="Capua I."/>
            <person name="De Benedictis P."/>
            <person name="Joannis T."/>
            <person name="Lombin L.H."/>
            <person name="Cattoli G."/>
        </authorList>
    </citation>
    <scope>NUCLEOTIDE SEQUENCE [LARGE SCALE GENOMIC DNA]</scope>
    <source>
        <strain evidence="18 19">A7P-90m</strain>
    </source>
</reference>
<keyword evidence="6 14" id="KW-0132">Cell division</keyword>
<dbReference type="InterPro" id="IPR036565">
    <property type="entry name" value="Mur-like_cat_sf"/>
</dbReference>
<dbReference type="GO" id="GO:0008360">
    <property type="term" value="P:regulation of cell shape"/>
    <property type="evidence" value="ECO:0007669"/>
    <property type="project" value="UniProtKB-KW"/>
</dbReference>
<keyword evidence="10 14" id="KW-0573">Peptidoglycan synthesis</keyword>
<dbReference type="AlphaFoldDB" id="A0A1G6L7V1"/>
<feature type="binding site" evidence="14">
    <location>
        <begin position="119"/>
        <end position="125"/>
    </location>
    <ligand>
        <name>ATP</name>
        <dbReference type="ChEBI" id="CHEBI:30616"/>
    </ligand>
</feature>
<protein>
    <recommendedName>
        <fullName evidence="3 14">UDP-N-acetylmuramate--L-alanine ligase</fullName>
        <ecNumber evidence="3 14">6.3.2.8</ecNumber>
    </recommendedName>
    <alternativeName>
        <fullName evidence="14">UDP-N-acetylmuramoyl-L-alanine synthetase</fullName>
    </alternativeName>
</protein>
<dbReference type="Gene3D" id="3.40.1190.10">
    <property type="entry name" value="Mur-like, catalytic domain"/>
    <property type="match status" value="1"/>
</dbReference>
<dbReference type="Gene3D" id="3.90.190.20">
    <property type="entry name" value="Mur ligase, C-terminal domain"/>
    <property type="match status" value="1"/>
</dbReference>
<evidence type="ECO:0000256" key="3">
    <source>
        <dbReference type="ARBA" id="ARBA00012211"/>
    </source>
</evidence>
<dbReference type="InterPro" id="IPR013221">
    <property type="entry name" value="Mur_ligase_cen"/>
</dbReference>
<evidence type="ECO:0000256" key="12">
    <source>
        <dbReference type="ARBA" id="ARBA00023316"/>
    </source>
</evidence>
<dbReference type="InterPro" id="IPR005758">
    <property type="entry name" value="UDP-N-AcMur_Ala_ligase_MurC"/>
</dbReference>
<evidence type="ECO:0000256" key="7">
    <source>
        <dbReference type="ARBA" id="ARBA00022741"/>
    </source>
</evidence>
<dbReference type="Pfam" id="PF08245">
    <property type="entry name" value="Mur_ligase_M"/>
    <property type="match status" value="1"/>
</dbReference>
<dbReference type="InterPro" id="IPR000713">
    <property type="entry name" value="Mur_ligase_N"/>
</dbReference>
<dbReference type="Gene3D" id="3.40.50.720">
    <property type="entry name" value="NAD(P)-binding Rossmann-like Domain"/>
    <property type="match status" value="1"/>
</dbReference>
<dbReference type="InterPro" id="IPR004101">
    <property type="entry name" value="Mur_ligase_C"/>
</dbReference>
<evidence type="ECO:0000259" key="16">
    <source>
        <dbReference type="Pfam" id="PF02875"/>
    </source>
</evidence>
<evidence type="ECO:0000256" key="4">
    <source>
        <dbReference type="ARBA" id="ARBA00022490"/>
    </source>
</evidence>
<dbReference type="UniPathway" id="UPA00219"/>
<evidence type="ECO:0000313" key="18">
    <source>
        <dbReference type="EMBL" id="SDC38835.1"/>
    </source>
</evidence>
<keyword evidence="8 14" id="KW-0067">ATP-binding</keyword>
<dbReference type="SUPFAM" id="SSF51984">
    <property type="entry name" value="MurCD N-terminal domain"/>
    <property type="match status" value="1"/>
</dbReference>
<dbReference type="GO" id="GO:0071555">
    <property type="term" value="P:cell wall organization"/>
    <property type="evidence" value="ECO:0007669"/>
    <property type="project" value="UniProtKB-KW"/>
</dbReference>
<dbReference type="EC" id="6.3.2.8" evidence="3 14"/>
<dbReference type="EMBL" id="FMYP01000029">
    <property type="protein sequence ID" value="SDC38835.1"/>
    <property type="molecule type" value="Genomic_DNA"/>
</dbReference>
<evidence type="ECO:0000256" key="9">
    <source>
        <dbReference type="ARBA" id="ARBA00022960"/>
    </source>
</evidence>
<evidence type="ECO:0000256" key="10">
    <source>
        <dbReference type="ARBA" id="ARBA00022984"/>
    </source>
</evidence>
<dbReference type="PANTHER" id="PTHR43445">
    <property type="entry name" value="UDP-N-ACETYLMURAMATE--L-ALANINE LIGASE-RELATED"/>
    <property type="match status" value="1"/>
</dbReference>
<accession>A0A1G6L7V1</accession>
<dbReference type="GO" id="GO:0051301">
    <property type="term" value="P:cell division"/>
    <property type="evidence" value="ECO:0007669"/>
    <property type="project" value="UniProtKB-KW"/>
</dbReference>
<dbReference type="STRING" id="1640674.SAMN05216323_102918"/>
<evidence type="ECO:0000259" key="17">
    <source>
        <dbReference type="Pfam" id="PF08245"/>
    </source>
</evidence>
<comment type="pathway">
    <text evidence="2 14">Cell wall biogenesis; peptidoglycan biosynthesis.</text>
</comment>
<proteinExistence type="inferred from homology"/>
<dbReference type="Pfam" id="PF02875">
    <property type="entry name" value="Mur_ligase_C"/>
    <property type="match status" value="1"/>
</dbReference>
<comment type="similarity">
    <text evidence="14">Belongs to the MurCDEF family.</text>
</comment>
<keyword evidence="11 14" id="KW-0131">Cell cycle</keyword>
<keyword evidence="19" id="KW-1185">Reference proteome</keyword>
<evidence type="ECO:0000256" key="13">
    <source>
        <dbReference type="ARBA" id="ARBA00047833"/>
    </source>
</evidence>
<dbReference type="NCBIfam" id="TIGR01082">
    <property type="entry name" value="murC"/>
    <property type="match status" value="1"/>
</dbReference>
<dbReference type="SUPFAM" id="SSF53623">
    <property type="entry name" value="MurD-like peptide ligases, catalytic domain"/>
    <property type="match status" value="1"/>
</dbReference>
<dbReference type="Pfam" id="PF01225">
    <property type="entry name" value="Mur_ligase"/>
    <property type="match status" value="1"/>
</dbReference>
<evidence type="ECO:0000256" key="6">
    <source>
        <dbReference type="ARBA" id="ARBA00022618"/>
    </source>
</evidence>
<feature type="domain" description="Mur ligase central" evidence="17">
    <location>
        <begin position="117"/>
        <end position="294"/>
    </location>
</feature>
<evidence type="ECO:0000256" key="2">
    <source>
        <dbReference type="ARBA" id="ARBA00004752"/>
    </source>
</evidence>
<organism evidence="18 19">
    <name type="scientific">Williamwhitmania taraxaci</name>
    <dbReference type="NCBI Taxonomy" id="1640674"/>
    <lineage>
        <taxon>Bacteria</taxon>
        <taxon>Pseudomonadati</taxon>
        <taxon>Bacteroidota</taxon>
        <taxon>Bacteroidia</taxon>
        <taxon>Bacteroidales</taxon>
        <taxon>Williamwhitmaniaceae</taxon>
        <taxon>Williamwhitmania</taxon>
    </lineage>
</organism>
<dbReference type="InterPro" id="IPR036615">
    <property type="entry name" value="Mur_ligase_C_dom_sf"/>
</dbReference>
<dbReference type="Proteomes" id="UP000199452">
    <property type="component" value="Unassembled WGS sequence"/>
</dbReference>
<dbReference type="RefSeq" id="WP_092438121.1">
    <property type="nucleotide sequence ID" value="NZ_FMYP01000029.1"/>
</dbReference>
<keyword evidence="12 14" id="KW-0961">Cell wall biogenesis/degradation</keyword>
<comment type="catalytic activity">
    <reaction evidence="13 14">
        <text>UDP-N-acetyl-alpha-D-muramate + L-alanine + ATP = UDP-N-acetyl-alpha-D-muramoyl-L-alanine + ADP + phosphate + H(+)</text>
        <dbReference type="Rhea" id="RHEA:23372"/>
        <dbReference type="ChEBI" id="CHEBI:15378"/>
        <dbReference type="ChEBI" id="CHEBI:30616"/>
        <dbReference type="ChEBI" id="CHEBI:43474"/>
        <dbReference type="ChEBI" id="CHEBI:57972"/>
        <dbReference type="ChEBI" id="CHEBI:70757"/>
        <dbReference type="ChEBI" id="CHEBI:83898"/>
        <dbReference type="ChEBI" id="CHEBI:456216"/>
        <dbReference type="EC" id="6.3.2.8"/>
    </reaction>
</comment>
<evidence type="ECO:0000256" key="1">
    <source>
        <dbReference type="ARBA" id="ARBA00004496"/>
    </source>
</evidence>
<feature type="domain" description="Mur ligase N-terminal catalytic" evidence="15">
    <location>
        <begin position="9"/>
        <end position="111"/>
    </location>
</feature>
<dbReference type="PANTHER" id="PTHR43445:SF3">
    <property type="entry name" value="UDP-N-ACETYLMURAMATE--L-ALANINE LIGASE"/>
    <property type="match status" value="1"/>
</dbReference>
<evidence type="ECO:0000313" key="19">
    <source>
        <dbReference type="Proteomes" id="UP000199452"/>
    </source>
</evidence>
<keyword evidence="5 14" id="KW-0436">Ligase</keyword>
<keyword evidence="7 14" id="KW-0547">Nucleotide-binding</keyword>